<evidence type="ECO:0000256" key="8">
    <source>
        <dbReference type="HAMAP-Rule" id="MF_00087"/>
    </source>
</evidence>
<dbReference type="InterPro" id="IPR015896">
    <property type="entry name" value="4pyrrol_synth_GluRdtase_dimer"/>
</dbReference>
<organism evidence="17 18">
    <name type="scientific">Arachnia propionica</name>
    <dbReference type="NCBI Taxonomy" id="1750"/>
    <lineage>
        <taxon>Bacteria</taxon>
        <taxon>Bacillati</taxon>
        <taxon>Actinomycetota</taxon>
        <taxon>Actinomycetes</taxon>
        <taxon>Propionibacteriales</taxon>
        <taxon>Propionibacteriaceae</taxon>
        <taxon>Arachnia</taxon>
    </lineage>
</organism>
<protein>
    <recommendedName>
        <fullName evidence="3 8">Glutamyl-tRNA reductase</fullName>
        <shortName evidence="8">GluTR</shortName>
        <ecNumber evidence="3 8">1.2.1.70</ecNumber>
    </recommendedName>
</protein>
<evidence type="ECO:0000256" key="2">
    <source>
        <dbReference type="ARBA" id="ARBA00005916"/>
    </source>
</evidence>
<feature type="binding site" evidence="8 10">
    <location>
        <position position="153"/>
    </location>
    <ligand>
        <name>substrate</name>
    </ligand>
</feature>
<dbReference type="GO" id="GO:0008883">
    <property type="term" value="F:glutamyl-tRNA reductase activity"/>
    <property type="evidence" value="ECO:0007669"/>
    <property type="project" value="UniProtKB-UniRule"/>
</dbReference>
<dbReference type="InterPro" id="IPR036343">
    <property type="entry name" value="GluRdtase_N_sf"/>
</dbReference>
<evidence type="ECO:0000259" key="14">
    <source>
        <dbReference type="Pfam" id="PF00745"/>
    </source>
</evidence>
<accession>A0A3P1WWN9</accession>
<feature type="site" description="Important for activity" evidence="8 12">
    <location>
        <position position="143"/>
    </location>
</feature>
<dbReference type="EC" id="1.2.1.70" evidence="3 8"/>
<sequence>MAVLRQGSPCLPHEPHGQSVRPIPSQGLKDDGLRAVGHALNSAVSAQIWLARLIVNFRILSVEHDRQGLSEVQRVSQHADRLSSCLTAIPGVDGVITLSTCNRVEFLLDAESVSESHLRLRLARELAPTAHWNVYENDEALDHLFRVASGLNSMVVGEREIAGQLRRALKLAAAEGRASGNLTQVASAALHTARRVGSETRLQESGRSVVSVGLDMTGISDWPSQRVLLVGTGSFAGAVVAALQQRGVSEILVHSVSGRAHDFAAARGLGAVDDLCDGIARSTMVIACRGMGSPIIHPEHLAGTPVSVVLDLALSPDVDPGVARLEGVTLLDLAAIQGAISPAWAADTAHAEQLVRLAVAETAARLASRAADPAVASLRESVLAIVDEEVARLPQGRALTVEDCAQALRRLATRFLHTPSARARDAAMAGRIDDYLAAVEELYGIDMSLDRTHQGESRCPMTGLSFADLHHPHAETR</sequence>
<dbReference type="GO" id="GO:0050661">
    <property type="term" value="F:NADP binding"/>
    <property type="evidence" value="ECO:0007669"/>
    <property type="project" value="InterPro"/>
</dbReference>
<dbReference type="PIRSF" id="PIRSF000445">
    <property type="entry name" value="4pyrrol_synth_GluRdtase"/>
    <property type="match status" value="1"/>
</dbReference>
<keyword evidence="5 8" id="KW-0560">Oxidoreductase</keyword>
<feature type="active site" description="Nucleophile" evidence="8 9">
    <location>
        <position position="101"/>
    </location>
</feature>
<dbReference type="GO" id="GO:0019353">
    <property type="term" value="P:protoporphyrinogen IX biosynthetic process from glutamate"/>
    <property type="evidence" value="ECO:0007669"/>
    <property type="project" value="TreeGrafter"/>
</dbReference>
<dbReference type="Pfam" id="PF00745">
    <property type="entry name" value="GlutR_dimer"/>
    <property type="match status" value="1"/>
</dbReference>
<evidence type="ECO:0000256" key="11">
    <source>
        <dbReference type="PIRSR" id="PIRSR000445-3"/>
    </source>
</evidence>
<dbReference type="InterPro" id="IPR036291">
    <property type="entry name" value="NAD(P)-bd_dom_sf"/>
</dbReference>
<evidence type="ECO:0000256" key="6">
    <source>
        <dbReference type="ARBA" id="ARBA00023244"/>
    </source>
</evidence>
<dbReference type="PANTHER" id="PTHR43013:SF1">
    <property type="entry name" value="GLUTAMYL-TRNA REDUCTASE"/>
    <property type="match status" value="1"/>
</dbReference>
<dbReference type="InterPro" id="IPR015895">
    <property type="entry name" value="4pyrrol_synth_GluRdtase_N"/>
</dbReference>
<comment type="function">
    <text evidence="8">Catalyzes the NADPH-dependent reduction of glutamyl-tRNA(Glu) to glutamate 1-semialdehyde (GSA).</text>
</comment>
<keyword evidence="6 8" id="KW-0627">Porphyrin biosynthesis</keyword>
<feature type="binding site" evidence="8 10">
    <location>
        <begin position="158"/>
        <end position="160"/>
    </location>
    <ligand>
        <name>substrate</name>
    </ligand>
</feature>
<evidence type="ECO:0000256" key="12">
    <source>
        <dbReference type="PIRSR" id="PIRSR000445-4"/>
    </source>
</evidence>
<feature type="domain" description="Quinate/shikimate 5-dehydrogenase/glutamyl-tRNA reductase" evidence="15">
    <location>
        <begin position="221"/>
        <end position="336"/>
    </location>
</feature>
<evidence type="ECO:0000256" key="7">
    <source>
        <dbReference type="ARBA" id="ARBA00047464"/>
    </source>
</evidence>
<name>A0A3P1WWN9_9ACTN</name>
<comment type="similarity">
    <text evidence="2 8">Belongs to the glutamyl-tRNA reductase family.</text>
</comment>
<dbReference type="InterPro" id="IPR000343">
    <property type="entry name" value="4pyrrol_synth_GluRdtase"/>
</dbReference>
<evidence type="ECO:0000256" key="4">
    <source>
        <dbReference type="ARBA" id="ARBA00022857"/>
    </source>
</evidence>
<dbReference type="SUPFAM" id="SSF69742">
    <property type="entry name" value="Glutamyl tRNA-reductase catalytic, N-terminal domain"/>
    <property type="match status" value="1"/>
</dbReference>
<proteinExistence type="inferred from homology"/>
<evidence type="ECO:0000313" key="18">
    <source>
        <dbReference type="Proteomes" id="UP000280935"/>
    </source>
</evidence>
<dbReference type="Gene3D" id="3.30.460.30">
    <property type="entry name" value="Glutamyl-tRNA reductase, N-terminal domain"/>
    <property type="match status" value="1"/>
</dbReference>
<comment type="catalytic activity">
    <reaction evidence="7 8">
        <text>(S)-4-amino-5-oxopentanoate + tRNA(Glu) + NADP(+) = L-glutamyl-tRNA(Glu) + NADPH + H(+)</text>
        <dbReference type="Rhea" id="RHEA:12344"/>
        <dbReference type="Rhea" id="RHEA-COMP:9663"/>
        <dbReference type="Rhea" id="RHEA-COMP:9680"/>
        <dbReference type="ChEBI" id="CHEBI:15378"/>
        <dbReference type="ChEBI" id="CHEBI:57501"/>
        <dbReference type="ChEBI" id="CHEBI:57783"/>
        <dbReference type="ChEBI" id="CHEBI:58349"/>
        <dbReference type="ChEBI" id="CHEBI:78442"/>
        <dbReference type="ChEBI" id="CHEBI:78520"/>
        <dbReference type="EC" id="1.2.1.70"/>
    </reaction>
</comment>
<comment type="pathway">
    <text evidence="1 8">Porphyrin-containing compound metabolism; protoporphyrin-IX biosynthesis; 5-aminolevulinate from L-glutamyl-tRNA(Glu): step 1/2.</text>
</comment>
<comment type="subunit">
    <text evidence="8">Homodimer.</text>
</comment>
<evidence type="ECO:0000256" key="5">
    <source>
        <dbReference type="ARBA" id="ARBA00023002"/>
    </source>
</evidence>
<dbReference type="HAMAP" id="MF_00087">
    <property type="entry name" value="Glu_tRNA_reductase"/>
    <property type="match status" value="1"/>
</dbReference>
<dbReference type="Proteomes" id="UP000280935">
    <property type="component" value="Unassembled WGS sequence"/>
</dbReference>
<dbReference type="Pfam" id="PF01488">
    <property type="entry name" value="Shikimate_DH"/>
    <property type="match status" value="1"/>
</dbReference>
<feature type="domain" description="Glutamyl-tRNA reductase N-terminal" evidence="16">
    <location>
        <begin position="61"/>
        <end position="200"/>
    </location>
</feature>
<dbReference type="EMBL" id="RQYT01000006">
    <property type="protein sequence ID" value="RRD50456.1"/>
    <property type="molecule type" value="Genomic_DNA"/>
</dbReference>
<feature type="binding site" evidence="8 10">
    <location>
        <begin position="100"/>
        <end position="103"/>
    </location>
    <ligand>
        <name>substrate</name>
    </ligand>
</feature>
<evidence type="ECO:0000256" key="9">
    <source>
        <dbReference type="PIRSR" id="PIRSR000445-1"/>
    </source>
</evidence>
<evidence type="ECO:0000259" key="15">
    <source>
        <dbReference type="Pfam" id="PF01488"/>
    </source>
</evidence>
<reference evidence="17 18" key="1">
    <citation type="submission" date="2018-11" db="EMBL/GenBank/DDBJ databases">
        <title>Genomes From Bacteria Associated with the Canine Oral Cavity: a Test Case for Automated Genome-Based Taxonomic Assignment.</title>
        <authorList>
            <person name="Coil D.A."/>
            <person name="Jospin G."/>
            <person name="Darling A.E."/>
            <person name="Wallis C."/>
            <person name="Davis I.J."/>
            <person name="Harris S."/>
            <person name="Eisen J.A."/>
            <person name="Holcombe L.J."/>
            <person name="O'Flynn C."/>
        </authorList>
    </citation>
    <scope>NUCLEOTIDE SEQUENCE [LARGE SCALE GENOMIC DNA]</scope>
    <source>
        <strain evidence="17 18">OH2822_COT-296</strain>
    </source>
</reference>
<comment type="domain">
    <text evidence="8">Possesses an unusual extended V-shaped dimeric structure with each monomer consisting of three distinct domains arranged along a curved 'spinal' alpha-helix. The N-terminal catalytic domain specifically recognizes the glutamate moiety of the substrate. The second domain is the NADPH-binding domain, and the third C-terminal domain is responsible for dimerization.</text>
</comment>
<dbReference type="RefSeq" id="WP_125227314.1">
    <property type="nucleotide sequence ID" value="NZ_RQYT01000006.1"/>
</dbReference>
<dbReference type="PANTHER" id="PTHR43013">
    <property type="entry name" value="GLUTAMYL-TRNA REDUCTASE"/>
    <property type="match status" value="1"/>
</dbReference>
<evidence type="ECO:0000256" key="13">
    <source>
        <dbReference type="SAM" id="MobiDB-lite"/>
    </source>
</evidence>
<dbReference type="NCBIfam" id="NF000750">
    <property type="entry name" value="PRK00045.3-4"/>
    <property type="match status" value="1"/>
</dbReference>
<evidence type="ECO:0000256" key="1">
    <source>
        <dbReference type="ARBA" id="ARBA00005059"/>
    </source>
</evidence>
<gene>
    <name evidence="8" type="primary">hemA</name>
    <name evidence="17" type="ORF">EII35_04715</name>
</gene>
<evidence type="ECO:0000313" key="17">
    <source>
        <dbReference type="EMBL" id="RRD50456.1"/>
    </source>
</evidence>
<dbReference type="InterPro" id="IPR036453">
    <property type="entry name" value="GluRdtase_dimer_dom_sf"/>
</dbReference>
<dbReference type="AlphaFoldDB" id="A0A3P1WWN9"/>
<keyword evidence="4 8" id="KW-0521">NADP</keyword>
<dbReference type="Pfam" id="PF05201">
    <property type="entry name" value="GlutR_N"/>
    <property type="match status" value="1"/>
</dbReference>
<feature type="region of interest" description="Disordered" evidence="13">
    <location>
        <begin position="1"/>
        <end position="25"/>
    </location>
</feature>
<evidence type="ECO:0000259" key="16">
    <source>
        <dbReference type="Pfam" id="PF05201"/>
    </source>
</evidence>
<evidence type="ECO:0000256" key="3">
    <source>
        <dbReference type="ARBA" id="ARBA00012970"/>
    </source>
</evidence>
<feature type="binding site" evidence="8 11">
    <location>
        <begin position="231"/>
        <end position="236"/>
    </location>
    <ligand>
        <name>NADP(+)</name>
        <dbReference type="ChEBI" id="CHEBI:58349"/>
    </ligand>
</feature>
<dbReference type="SUPFAM" id="SSF51735">
    <property type="entry name" value="NAD(P)-binding Rossmann-fold domains"/>
    <property type="match status" value="1"/>
</dbReference>
<comment type="caution">
    <text evidence="17">The sequence shown here is derived from an EMBL/GenBank/DDBJ whole genome shotgun (WGS) entry which is preliminary data.</text>
</comment>
<feature type="domain" description="Tetrapyrrole biosynthesis glutamyl-tRNA reductase dimerisation" evidence="14">
    <location>
        <begin position="351"/>
        <end position="444"/>
    </location>
</feature>
<dbReference type="SUPFAM" id="SSF69075">
    <property type="entry name" value="Glutamyl tRNA-reductase dimerization domain"/>
    <property type="match status" value="1"/>
</dbReference>
<dbReference type="Gene3D" id="3.40.50.720">
    <property type="entry name" value="NAD(P)-binding Rossmann-like Domain"/>
    <property type="match status" value="1"/>
</dbReference>
<dbReference type="OrthoDB" id="110209at2"/>
<feature type="binding site" evidence="8 10">
    <location>
        <position position="164"/>
    </location>
    <ligand>
        <name>substrate</name>
    </ligand>
</feature>
<evidence type="ECO:0000256" key="10">
    <source>
        <dbReference type="PIRSR" id="PIRSR000445-2"/>
    </source>
</evidence>
<dbReference type="UniPathway" id="UPA00251">
    <property type="reaction ID" value="UER00316"/>
</dbReference>
<dbReference type="InterPro" id="IPR006151">
    <property type="entry name" value="Shikm_DH/Glu-tRNA_Rdtase"/>
</dbReference>
<comment type="miscellaneous">
    <text evidence="8">During catalysis, the active site Cys acts as a nucleophile attacking the alpha-carbonyl group of tRNA-bound glutamate with the formation of a thioester intermediate between enzyme and glutamate, and the concomitant release of tRNA(Glu). The thioester intermediate is finally reduced by direct hydride transfer from NADPH, to form the product GSA.</text>
</comment>